<dbReference type="EMBL" id="LVLJ01003272">
    <property type="protein sequence ID" value="OAE22125.1"/>
    <property type="molecule type" value="Genomic_DNA"/>
</dbReference>
<sequence length="380" mass="42856">MDKNEIETEDLRGNPMLWTIEHWVKVMGPCVGSDGDLLFEKRSGGTYAQRRILLRATLQLREAKEEWLEDGRLPGSEETGDCTGDYAYLTTGAHDACDGLANDSPRTRSGGRSAESREARTAIGEEKDSVGESTQPMEIEEPSEVLTEVPADVTAEPLKEGTDMDSVIPLLKYLDRKREKNVVSKEVKFYVEMVRNMTQLKRAVAMKREWDSATEMAREEAAILSTECATAKAALKEREAQLREKKIECEVLHLNLAKESGRCAELEETCGGLCVSNENGQKMKADLLTRLKKSREVYDDVVKKSERLITTRERREKQHDEELAKLDARRAAEVRIAEELWGKIAEPKTAEEDLRSKIAGKCEMEFRRAEELSASLAERV</sequence>
<accession>A0A176VQ83</accession>
<keyword evidence="3" id="KW-1185">Reference proteome</keyword>
<protein>
    <submittedName>
        <fullName evidence="2">Uncharacterized protein</fullName>
    </submittedName>
</protein>
<dbReference type="Proteomes" id="UP000077202">
    <property type="component" value="Unassembled WGS sequence"/>
</dbReference>
<reference evidence="2" key="1">
    <citation type="submission" date="2016-03" db="EMBL/GenBank/DDBJ databases">
        <title>Mechanisms controlling the formation of the plant cell surface in tip-growing cells are functionally conserved among land plants.</title>
        <authorList>
            <person name="Honkanen S."/>
            <person name="Jones V.A."/>
            <person name="Morieri G."/>
            <person name="Champion C."/>
            <person name="Hetherington A.J."/>
            <person name="Kelly S."/>
            <person name="Saint-Marcoux D."/>
            <person name="Proust H."/>
            <person name="Prescott H."/>
            <person name="Dolan L."/>
        </authorList>
    </citation>
    <scope>NUCLEOTIDE SEQUENCE [LARGE SCALE GENOMIC DNA]</scope>
    <source>
        <tissue evidence="2">Whole gametophyte</tissue>
    </source>
</reference>
<evidence type="ECO:0000313" key="3">
    <source>
        <dbReference type="Proteomes" id="UP000077202"/>
    </source>
</evidence>
<name>A0A176VQ83_MARPO</name>
<gene>
    <name evidence="2" type="ORF">AXG93_1175s1350</name>
</gene>
<dbReference type="AlphaFoldDB" id="A0A176VQ83"/>
<feature type="region of interest" description="Disordered" evidence="1">
    <location>
        <begin position="97"/>
        <end position="145"/>
    </location>
</feature>
<comment type="caution">
    <text evidence="2">The sequence shown here is derived from an EMBL/GenBank/DDBJ whole genome shotgun (WGS) entry which is preliminary data.</text>
</comment>
<organism evidence="2 3">
    <name type="scientific">Marchantia polymorpha subsp. ruderalis</name>
    <dbReference type="NCBI Taxonomy" id="1480154"/>
    <lineage>
        <taxon>Eukaryota</taxon>
        <taxon>Viridiplantae</taxon>
        <taxon>Streptophyta</taxon>
        <taxon>Embryophyta</taxon>
        <taxon>Marchantiophyta</taxon>
        <taxon>Marchantiopsida</taxon>
        <taxon>Marchantiidae</taxon>
        <taxon>Marchantiales</taxon>
        <taxon>Marchantiaceae</taxon>
        <taxon>Marchantia</taxon>
    </lineage>
</organism>
<evidence type="ECO:0000256" key="1">
    <source>
        <dbReference type="SAM" id="MobiDB-lite"/>
    </source>
</evidence>
<feature type="compositionally biased region" description="Basic and acidic residues" evidence="1">
    <location>
        <begin position="114"/>
        <end position="130"/>
    </location>
</feature>
<evidence type="ECO:0000313" key="2">
    <source>
        <dbReference type="EMBL" id="OAE22125.1"/>
    </source>
</evidence>
<proteinExistence type="predicted"/>